<dbReference type="CDD" id="cd13732">
    <property type="entry name" value="HFD_CENP-W"/>
    <property type="match status" value="1"/>
</dbReference>
<accession>A0AAV5QKM3</accession>
<proteinExistence type="predicted"/>
<evidence type="ECO:0008006" key="3">
    <source>
        <dbReference type="Google" id="ProtNLM"/>
    </source>
</evidence>
<dbReference type="AlphaFoldDB" id="A0AAV5QKM3"/>
<dbReference type="Gene3D" id="1.10.20.10">
    <property type="entry name" value="Histone, subunit A"/>
    <property type="match status" value="1"/>
</dbReference>
<sequence>MGNSKVVKPLARSRFKKIIKSKLQKQKSLKNDSTDLLVYLNYMLFLKTLLNEAQALQSKEDSEELTVVHLNNIRSSVLKRFRG</sequence>
<dbReference type="RefSeq" id="XP_064851979.1">
    <property type="nucleotide sequence ID" value="XM_064995907.1"/>
</dbReference>
<gene>
    <name evidence="1" type="ORF">DASC09_023040</name>
</gene>
<dbReference type="GO" id="GO:0046982">
    <property type="term" value="F:protein heterodimerization activity"/>
    <property type="evidence" value="ECO:0007669"/>
    <property type="project" value="InterPro"/>
</dbReference>
<dbReference type="EMBL" id="BTFZ01000004">
    <property type="protein sequence ID" value="GMM34979.1"/>
    <property type="molecule type" value="Genomic_DNA"/>
</dbReference>
<reference evidence="1 2" key="1">
    <citation type="journal article" date="2023" name="Elife">
        <title>Identification of key yeast species and microbe-microbe interactions impacting larval growth of Drosophila in the wild.</title>
        <authorList>
            <person name="Mure A."/>
            <person name="Sugiura Y."/>
            <person name="Maeda R."/>
            <person name="Honda K."/>
            <person name="Sakurai N."/>
            <person name="Takahashi Y."/>
            <person name="Watada M."/>
            <person name="Katoh T."/>
            <person name="Gotoh A."/>
            <person name="Gotoh Y."/>
            <person name="Taniguchi I."/>
            <person name="Nakamura K."/>
            <person name="Hayashi T."/>
            <person name="Katayama T."/>
            <person name="Uemura T."/>
            <person name="Hattori Y."/>
        </authorList>
    </citation>
    <scope>NUCLEOTIDE SEQUENCE [LARGE SCALE GENOMIC DNA]</scope>
    <source>
        <strain evidence="1 2">SC-9</strain>
    </source>
</reference>
<dbReference type="Proteomes" id="UP001360560">
    <property type="component" value="Unassembled WGS sequence"/>
</dbReference>
<dbReference type="InterPro" id="IPR009072">
    <property type="entry name" value="Histone-fold"/>
</dbReference>
<name>A0AAV5QKM3_9ASCO</name>
<dbReference type="GeneID" id="90072958"/>
<evidence type="ECO:0000313" key="2">
    <source>
        <dbReference type="Proteomes" id="UP001360560"/>
    </source>
</evidence>
<protein>
    <recommendedName>
        <fullName evidence="3">Transcription factor CBF/NF-Y/archaeal histone domain-containing protein</fullName>
    </recommendedName>
</protein>
<keyword evidence="2" id="KW-1185">Reference proteome</keyword>
<evidence type="ECO:0000313" key="1">
    <source>
        <dbReference type="EMBL" id="GMM34979.1"/>
    </source>
</evidence>
<comment type="caution">
    <text evidence="1">The sequence shown here is derived from an EMBL/GenBank/DDBJ whole genome shotgun (WGS) entry which is preliminary data.</text>
</comment>
<organism evidence="1 2">
    <name type="scientific">Saccharomycopsis crataegensis</name>
    <dbReference type="NCBI Taxonomy" id="43959"/>
    <lineage>
        <taxon>Eukaryota</taxon>
        <taxon>Fungi</taxon>
        <taxon>Dikarya</taxon>
        <taxon>Ascomycota</taxon>
        <taxon>Saccharomycotina</taxon>
        <taxon>Saccharomycetes</taxon>
        <taxon>Saccharomycopsidaceae</taxon>
        <taxon>Saccharomycopsis</taxon>
    </lineage>
</organism>